<keyword evidence="8 19" id="KW-0472">Membrane</keyword>
<dbReference type="Pfam" id="PF01490">
    <property type="entry name" value="Aa_trans"/>
    <property type="match status" value="1"/>
</dbReference>
<dbReference type="GO" id="GO:0015187">
    <property type="term" value="F:glycine transmembrane transporter activity"/>
    <property type="evidence" value="ECO:0007669"/>
    <property type="project" value="UniProtKB-ARBA"/>
</dbReference>
<evidence type="ECO:0000256" key="4">
    <source>
        <dbReference type="ARBA" id="ARBA00022692"/>
    </source>
</evidence>
<evidence type="ECO:0000256" key="7">
    <source>
        <dbReference type="ARBA" id="ARBA00023018"/>
    </source>
</evidence>
<dbReference type="OrthoDB" id="6021076at2759"/>
<evidence type="ECO:0000256" key="13">
    <source>
        <dbReference type="ARBA" id="ARBA00035961"/>
    </source>
</evidence>
<comment type="similarity">
    <text evidence="2">Belongs to the amino acid/polyamine transporter 2 family.</text>
</comment>
<evidence type="ECO:0000256" key="16">
    <source>
        <dbReference type="ARBA" id="ARBA00041574"/>
    </source>
</evidence>
<comment type="catalytic activity">
    <reaction evidence="12">
        <text>beta-alanine(out) + n H(+)(in) = beta-alanine(in) + n H(+)(out)</text>
        <dbReference type="Rhea" id="RHEA:70987"/>
        <dbReference type="ChEBI" id="CHEBI:15378"/>
        <dbReference type="ChEBI" id="CHEBI:57966"/>
    </reaction>
</comment>
<feature type="transmembrane region" description="Helical" evidence="19">
    <location>
        <begin position="281"/>
        <end position="302"/>
    </location>
</feature>
<dbReference type="GO" id="GO:0060077">
    <property type="term" value="C:inhibitory synapse"/>
    <property type="evidence" value="ECO:0007669"/>
    <property type="project" value="UniProtKB-ARBA"/>
</dbReference>
<evidence type="ECO:0000256" key="3">
    <source>
        <dbReference type="ARBA" id="ARBA00022448"/>
    </source>
</evidence>
<keyword evidence="4 19" id="KW-0812">Transmembrane</keyword>
<keyword evidence="9" id="KW-0966">Cell projection</keyword>
<feature type="transmembrane region" description="Helical" evidence="19">
    <location>
        <begin position="394"/>
        <end position="413"/>
    </location>
</feature>
<feature type="transmembrane region" description="Helical" evidence="19">
    <location>
        <begin position="241"/>
        <end position="260"/>
    </location>
</feature>
<dbReference type="GO" id="GO:0140800">
    <property type="term" value="F:gamma-aminobutyric acid:proton antiporter activity"/>
    <property type="evidence" value="ECO:0007669"/>
    <property type="project" value="UniProtKB-ARBA"/>
</dbReference>
<evidence type="ECO:0000256" key="14">
    <source>
        <dbReference type="ARBA" id="ARBA00036440"/>
    </source>
</evidence>
<feature type="transmembrane region" description="Helical" evidence="19">
    <location>
        <begin position="177"/>
        <end position="195"/>
    </location>
</feature>
<dbReference type="FunFam" id="1.20.1740.10:FF:000062">
    <property type="entry name" value="Vesicular inhibitory amino acid transporter"/>
    <property type="match status" value="1"/>
</dbReference>
<feature type="domain" description="Amino acid transporter transmembrane" evidence="20">
    <location>
        <begin position="55"/>
        <end position="448"/>
    </location>
</feature>
<dbReference type="PANTHER" id="PTHR22950:SF689">
    <property type="entry name" value="VESICULAR INHIBITORY AMINO ACID TRANSPORTER"/>
    <property type="match status" value="1"/>
</dbReference>
<keyword evidence="7" id="KW-0770">Synapse</keyword>
<dbReference type="GO" id="GO:0051939">
    <property type="term" value="P:gamma-aminobutyric acid import"/>
    <property type="evidence" value="ECO:0007669"/>
    <property type="project" value="UniProtKB-ARBA"/>
</dbReference>
<feature type="transmembrane region" description="Helical" evidence="19">
    <location>
        <begin position="86"/>
        <end position="111"/>
    </location>
</feature>
<evidence type="ECO:0000256" key="12">
    <source>
        <dbReference type="ARBA" id="ARBA00035892"/>
    </source>
</evidence>
<organism evidence="21 22">
    <name type="scientific">Dimorphilus gyrociliatus</name>
    <dbReference type="NCBI Taxonomy" id="2664684"/>
    <lineage>
        <taxon>Eukaryota</taxon>
        <taxon>Metazoa</taxon>
        <taxon>Spiralia</taxon>
        <taxon>Lophotrochozoa</taxon>
        <taxon>Annelida</taxon>
        <taxon>Polychaeta</taxon>
        <taxon>Polychaeta incertae sedis</taxon>
        <taxon>Dinophilidae</taxon>
        <taxon>Dimorphilus</taxon>
    </lineage>
</organism>
<dbReference type="AlphaFoldDB" id="A0A7I8W665"/>
<feature type="transmembrane region" description="Helical" evidence="19">
    <location>
        <begin position="146"/>
        <end position="171"/>
    </location>
</feature>
<dbReference type="GO" id="GO:0030659">
    <property type="term" value="C:cytoplasmic vesicle membrane"/>
    <property type="evidence" value="ECO:0007669"/>
    <property type="project" value="UniProtKB-SubCell"/>
</dbReference>
<evidence type="ECO:0000313" key="21">
    <source>
        <dbReference type="EMBL" id="CAD5124019.1"/>
    </source>
</evidence>
<evidence type="ECO:0000256" key="5">
    <source>
        <dbReference type="ARBA" id="ARBA00022775"/>
    </source>
</evidence>
<comment type="catalytic activity">
    <reaction evidence="14">
        <text>4-aminobutanoate(out) + n H(+)(in) = 4-aminobutanoate(in) + n H(+)(out)</text>
        <dbReference type="Rhea" id="RHEA:70979"/>
        <dbReference type="ChEBI" id="CHEBI:15378"/>
        <dbReference type="ChEBI" id="CHEBI:59888"/>
    </reaction>
</comment>
<evidence type="ECO:0000256" key="18">
    <source>
        <dbReference type="ARBA" id="ARBA00046163"/>
    </source>
</evidence>
<comment type="subcellular location">
    <subcellularLocation>
        <location evidence="1">Cytoplasmic vesicle membrane</location>
        <topology evidence="1">Multi-pass membrane protein</topology>
    </subcellularLocation>
    <subcellularLocation>
        <location evidence="11">Presynapse</location>
    </subcellularLocation>
</comment>
<feature type="transmembrane region" description="Helical" evidence="19">
    <location>
        <begin position="434"/>
        <end position="454"/>
    </location>
</feature>
<dbReference type="GO" id="GO:0006836">
    <property type="term" value="P:neurotransmitter transport"/>
    <property type="evidence" value="ECO:0007669"/>
    <property type="project" value="UniProtKB-KW"/>
</dbReference>
<feature type="transmembrane region" description="Helical" evidence="19">
    <location>
        <begin position="202"/>
        <end position="221"/>
    </location>
</feature>
<proteinExistence type="inferred from homology"/>
<keyword evidence="6 19" id="KW-1133">Transmembrane helix</keyword>
<evidence type="ECO:0000256" key="6">
    <source>
        <dbReference type="ARBA" id="ARBA00022989"/>
    </source>
</evidence>
<reference evidence="21 22" key="1">
    <citation type="submission" date="2020-08" db="EMBL/GenBank/DDBJ databases">
        <authorList>
            <person name="Hejnol A."/>
        </authorList>
    </citation>
    <scope>NUCLEOTIDE SEQUENCE [LARGE SCALE GENOMIC DNA]</scope>
</reference>
<evidence type="ECO:0000259" key="20">
    <source>
        <dbReference type="Pfam" id="PF01490"/>
    </source>
</evidence>
<evidence type="ECO:0000256" key="8">
    <source>
        <dbReference type="ARBA" id="ARBA00023136"/>
    </source>
</evidence>
<dbReference type="GO" id="GO:0005774">
    <property type="term" value="C:vacuolar membrane"/>
    <property type="evidence" value="ECO:0007669"/>
    <property type="project" value="TreeGrafter"/>
</dbReference>
<comment type="function">
    <text evidence="18">Antiporter that exchanges vesicular protons for cytosolic 4-aminobutanoate or to a lesser extend glycine, thus allowing their secretion from nerve terminals. The transport is equally dependent on the chemical and electrical components of the proton gradient. May also transport beta-alanine. Acidification of GABAergic synaptic vesicles is a prerequisite for 4-aminobutanoate uptake.</text>
</comment>
<keyword evidence="5" id="KW-0532">Neurotransmitter transport</keyword>
<keyword evidence="3" id="KW-0813">Transport</keyword>
<keyword evidence="10" id="KW-0968">Cytoplasmic vesicle</keyword>
<evidence type="ECO:0000256" key="10">
    <source>
        <dbReference type="ARBA" id="ARBA00023329"/>
    </source>
</evidence>
<evidence type="ECO:0000256" key="9">
    <source>
        <dbReference type="ARBA" id="ARBA00023273"/>
    </source>
</evidence>
<dbReference type="PANTHER" id="PTHR22950">
    <property type="entry name" value="AMINO ACID TRANSPORTER"/>
    <property type="match status" value="1"/>
</dbReference>
<sequence length="468" mass="52789">MAKMLISQVRNFLPTTEKSEKAGFVQFENEATEMTNISNGSAKTETHTDEENVEKISAWQAGWNVTNAIQGMFIVTFPYCVLEGGYWAIFAMIGVAWICYYTGNILVECLYETDDMGMRVRVRDSYVRIAEDVWGRSIGGRIVHTALLIELLMTCILYVLLCGDLMVGLMPNSDMNLASWIMLSTFLLVPCAFLRSLRAVSWFSFWCTVAHMFINAIIIIYCLTKASDWKFADVQIRIDIWTLPISVGIVVFSYTSQIFLPSLEGSLHDRRLFRPMLKWTHIAAAVFKALFSYIGFVTWGFSTKEVITNNLSNDALKSVVNLFLVAKALLSYPLPYFAAVQLLETALFKGRPITVFPPCYDSNANMTVWALTLRIGLVILTMLFAIYIPHFNVLMGLIGAFTGNMLSLVWPCWFHLKLRQGTLGLWQKTRNYGIITFGLVCSVLGIYDSAHGLVRAFQGHEPRPFQGG</sequence>
<evidence type="ECO:0000256" key="11">
    <source>
        <dbReference type="ARBA" id="ARBA00034106"/>
    </source>
</evidence>
<gene>
    <name evidence="21" type="ORF">DGYR_LOCUS11627</name>
</gene>
<dbReference type="InterPro" id="IPR013057">
    <property type="entry name" value="AA_transpt_TM"/>
</dbReference>
<accession>A0A7I8W665</accession>
<dbReference type="GO" id="GO:0098793">
    <property type="term" value="C:presynapse"/>
    <property type="evidence" value="ECO:0007669"/>
    <property type="project" value="UniProtKB-SubCell"/>
</dbReference>
<keyword evidence="22" id="KW-1185">Reference proteome</keyword>
<dbReference type="GO" id="GO:0015179">
    <property type="term" value="F:L-amino acid transmembrane transporter activity"/>
    <property type="evidence" value="ECO:0007669"/>
    <property type="project" value="TreeGrafter"/>
</dbReference>
<evidence type="ECO:0000313" key="22">
    <source>
        <dbReference type="Proteomes" id="UP000549394"/>
    </source>
</evidence>
<feature type="transmembrane region" description="Helical" evidence="19">
    <location>
        <begin position="322"/>
        <end position="347"/>
    </location>
</feature>
<feature type="transmembrane region" description="Helical" evidence="19">
    <location>
        <begin position="368"/>
        <end position="388"/>
    </location>
</feature>
<name>A0A7I8W665_9ANNE</name>
<evidence type="ECO:0000256" key="1">
    <source>
        <dbReference type="ARBA" id="ARBA00004439"/>
    </source>
</evidence>
<evidence type="ECO:0000256" key="15">
    <source>
        <dbReference type="ARBA" id="ARBA00039542"/>
    </source>
</evidence>
<evidence type="ECO:0000256" key="17">
    <source>
        <dbReference type="ARBA" id="ARBA00042394"/>
    </source>
</evidence>
<comment type="caution">
    <text evidence="21">The sequence shown here is derived from an EMBL/GenBank/DDBJ whole genome shotgun (WGS) entry which is preliminary data.</text>
</comment>
<evidence type="ECO:0000256" key="2">
    <source>
        <dbReference type="ARBA" id="ARBA00008066"/>
    </source>
</evidence>
<dbReference type="EMBL" id="CAJFCJ010000020">
    <property type="protein sequence ID" value="CAD5124019.1"/>
    <property type="molecule type" value="Genomic_DNA"/>
</dbReference>
<evidence type="ECO:0000256" key="19">
    <source>
        <dbReference type="SAM" id="Phobius"/>
    </source>
</evidence>
<dbReference type="Proteomes" id="UP000549394">
    <property type="component" value="Unassembled WGS sequence"/>
</dbReference>
<protein>
    <recommendedName>
        <fullName evidence="15">Vesicular inhibitory amino acid transporter</fullName>
    </recommendedName>
    <alternativeName>
        <fullName evidence="16">Solute carrier family 32 member 1</fullName>
    </alternativeName>
    <alternativeName>
        <fullName evidence="17">Vesicular GABA transporter</fullName>
    </alternativeName>
</protein>
<comment type="catalytic activity">
    <reaction evidence="13">
        <text>glycine(out) + n H(+)(in) = glycine(in) + n H(+)(out)</text>
        <dbReference type="Rhea" id="RHEA:70983"/>
        <dbReference type="ChEBI" id="CHEBI:15378"/>
        <dbReference type="ChEBI" id="CHEBI:57305"/>
    </reaction>
</comment>